<evidence type="ECO:0000256" key="1">
    <source>
        <dbReference type="SAM" id="MobiDB-lite"/>
    </source>
</evidence>
<comment type="caution">
    <text evidence="2">The sequence shown here is derived from an EMBL/GenBank/DDBJ whole genome shotgun (WGS) entry which is preliminary data.</text>
</comment>
<sequence length="257" mass="29177">MGSSKLAGAQQESGLATSEKERKTSCNAPTRLTEKQRSYIRGVQAMFDKAEAILDQAQASACRLEASAQSARATVTDIKAIKTRLDAKITDYQGMGKHHRLVLHADKAALRVQAVKDDGRQRALAHVGIYSTAIAPDGWPWGDRIRYLVEDWGGTWWYTLTHQQKSQEMTRRFGVFFMSFLEKDALIMDTPEARRPAYTLRHNMPWAEKAYIMEAIDYLKPEAVREGGRAAYLAFMECTSWEAEFRRVKHMLVAEGW</sequence>
<dbReference type="EMBL" id="CAXHTA020000012">
    <property type="protein sequence ID" value="CAL5225569.1"/>
    <property type="molecule type" value="Genomic_DNA"/>
</dbReference>
<reference evidence="2 3" key="1">
    <citation type="submission" date="2024-06" db="EMBL/GenBank/DDBJ databases">
        <authorList>
            <person name="Kraege A."/>
            <person name="Thomma B."/>
        </authorList>
    </citation>
    <scope>NUCLEOTIDE SEQUENCE [LARGE SCALE GENOMIC DNA]</scope>
</reference>
<dbReference type="Proteomes" id="UP001497392">
    <property type="component" value="Unassembled WGS sequence"/>
</dbReference>
<proteinExistence type="predicted"/>
<name>A0ABP1G2N8_9CHLO</name>
<evidence type="ECO:0000313" key="3">
    <source>
        <dbReference type="Proteomes" id="UP001497392"/>
    </source>
</evidence>
<evidence type="ECO:0000313" key="2">
    <source>
        <dbReference type="EMBL" id="CAL5225569.1"/>
    </source>
</evidence>
<feature type="region of interest" description="Disordered" evidence="1">
    <location>
        <begin position="1"/>
        <end position="30"/>
    </location>
</feature>
<protein>
    <submittedName>
        <fullName evidence="2">G8409 protein</fullName>
    </submittedName>
</protein>
<accession>A0ABP1G2N8</accession>
<keyword evidence="3" id="KW-1185">Reference proteome</keyword>
<organism evidence="2 3">
    <name type="scientific">Coccomyxa viridis</name>
    <dbReference type="NCBI Taxonomy" id="1274662"/>
    <lineage>
        <taxon>Eukaryota</taxon>
        <taxon>Viridiplantae</taxon>
        <taxon>Chlorophyta</taxon>
        <taxon>core chlorophytes</taxon>
        <taxon>Trebouxiophyceae</taxon>
        <taxon>Trebouxiophyceae incertae sedis</taxon>
        <taxon>Coccomyxaceae</taxon>
        <taxon>Coccomyxa</taxon>
    </lineage>
</organism>
<gene>
    <name evidence="2" type="primary">g8409</name>
    <name evidence="2" type="ORF">VP750_LOCUS7228</name>
</gene>